<dbReference type="EMBL" id="MNCJ02000331">
    <property type="protein sequence ID" value="KAF5759708.1"/>
    <property type="molecule type" value="Genomic_DNA"/>
</dbReference>
<gene>
    <name evidence="3" type="ORF">HannXRQ_Chr14g0445821</name>
    <name evidence="2" type="ORF">HanXRQr2_Chr16g0744551</name>
</gene>
<dbReference type="EMBL" id="CM007903">
    <property type="protein sequence ID" value="OTF98458.1"/>
    <property type="molecule type" value="Genomic_DNA"/>
</dbReference>
<dbReference type="Gramene" id="mRNA:HanXRQr2_Chr16g0744551">
    <property type="protein sequence ID" value="CDS:HanXRQr2_Chr16g0744551.1"/>
    <property type="gene ID" value="HanXRQr2_Chr16g0744551"/>
</dbReference>
<proteinExistence type="predicted"/>
<protein>
    <submittedName>
        <fullName evidence="3">Uncharacterized protein</fullName>
    </submittedName>
</protein>
<accession>A0A251SIL0</accession>
<evidence type="ECO:0000313" key="2">
    <source>
        <dbReference type="EMBL" id="KAF5759708.1"/>
    </source>
</evidence>
<keyword evidence="4" id="KW-1185">Reference proteome</keyword>
<dbReference type="Proteomes" id="UP000215914">
    <property type="component" value="Chromosome 14"/>
</dbReference>
<evidence type="ECO:0000256" key="1">
    <source>
        <dbReference type="SAM" id="MobiDB-lite"/>
    </source>
</evidence>
<feature type="compositionally biased region" description="Basic and acidic residues" evidence="1">
    <location>
        <begin position="40"/>
        <end position="55"/>
    </location>
</feature>
<reference evidence="3" key="2">
    <citation type="submission" date="2017-02" db="EMBL/GenBank/DDBJ databases">
        <title>Sunflower complete genome.</title>
        <authorList>
            <person name="Langlade N."/>
            <person name="Munos S."/>
        </authorList>
    </citation>
    <scope>NUCLEOTIDE SEQUENCE [LARGE SCALE GENOMIC DNA]</scope>
    <source>
        <tissue evidence="3">Leaves</tissue>
    </source>
</reference>
<reference evidence="2 4" key="1">
    <citation type="journal article" date="2017" name="Nature">
        <title>The sunflower genome provides insights into oil metabolism, flowering and Asterid evolution.</title>
        <authorList>
            <person name="Badouin H."/>
            <person name="Gouzy J."/>
            <person name="Grassa C.J."/>
            <person name="Murat F."/>
            <person name="Staton S.E."/>
            <person name="Cottret L."/>
            <person name="Lelandais-Briere C."/>
            <person name="Owens G.L."/>
            <person name="Carrere S."/>
            <person name="Mayjonade B."/>
            <person name="Legrand L."/>
            <person name="Gill N."/>
            <person name="Kane N.C."/>
            <person name="Bowers J.E."/>
            <person name="Hubner S."/>
            <person name="Bellec A."/>
            <person name="Berard A."/>
            <person name="Berges H."/>
            <person name="Blanchet N."/>
            <person name="Boniface M.C."/>
            <person name="Brunel D."/>
            <person name="Catrice O."/>
            <person name="Chaidir N."/>
            <person name="Claudel C."/>
            <person name="Donnadieu C."/>
            <person name="Faraut T."/>
            <person name="Fievet G."/>
            <person name="Helmstetter N."/>
            <person name="King M."/>
            <person name="Knapp S.J."/>
            <person name="Lai Z."/>
            <person name="Le Paslier M.C."/>
            <person name="Lippi Y."/>
            <person name="Lorenzon L."/>
            <person name="Mandel J.R."/>
            <person name="Marage G."/>
            <person name="Marchand G."/>
            <person name="Marquand E."/>
            <person name="Bret-Mestries E."/>
            <person name="Morien E."/>
            <person name="Nambeesan S."/>
            <person name="Nguyen T."/>
            <person name="Pegot-Espagnet P."/>
            <person name="Pouilly N."/>
            <person name="Raftis F."/>
            <person name="Sallet E."/>
            <person name="Schiex T."/>
            <person name="Thomas J."/>
            <person name="Vandecasteele C."/>
            <person name="Vares D."/>
            <person name="Vear F."/>
            <person name="Vautrin S."/>
            <person name="Crespi M."/>
            <person name="Mangin B."/>
            <person name="Burke J.M."/>
            <person name="Salse J."/>
            <person name="Munos S."/>
            <person name="Vincourt P."/>
            <person name="Rieseberg L.H."/>
            <person name="Langlade N.B."/>
        </authorList>
    </citation>
    <scope>NUCLEOTIDE SEQUENCE [LARGE SCALE GENOMIC DNA]</scope>
    <source>
        <strain evidence="4">cv. SF193</strain>
        <tissue evidence="2">Leaves</tissue>
    </source>
</reference>
<dbReference type="AlphaFoldDB" id="A0A251SIL0"/>
<evidence type="ECO:0000313" key="4">
    <source>
        <dbReference type="Proteomes" id="UP000215914"/>
    </source>
</evidence>
<evidence type="ECO:0000313" key="3">
    <source>
        <dbReference type="EMBL" id="OTF98458.1"/>
    </source>
</evidence>
<feature type="region of interest" description="Disordered" evidence="1">
    <location>
        <begin position="37"/>
        <end position="57"/>
    </location>
</feature>
<sequence>MTSNNHGRWCFPATRHPPPPLYHFIHNSTGVREISGVISDEERSSRRERERNSRERKWRVGVGGVRISRRNRRGC</sequence>
<dbReference type="InParanoid" id="A0A251SIL0"/>
<organism evidence="3 4">
    <name type="scientific">Helianthus annuus</name>
    <name type="common">Common sunflower</name>
    <dbReference type="NCBI Taxonomy" id="4232"/>
    <lineage>
        <taxon>Eukaryota</taxon>
        <taxon>Viridiplantae</taxon>
        <taxon>Streptophyta</taxon>
        <taxon>Embryophyta</taxon>
        <taxon>Tracheophyta</taxon>
        <taxon>Spermatophyta</taxon>
        <taxon>Magnoliopsida</taxon>
        <taxon>eudicotyledons</taxon>
        <taxon>Gunneridae</taxon>
        <taxon>Pentapetalae</taxon>
        <taxon>asterids</taxon>
        <taxon>campanulids</taxon>
        <taxon>Asterales</taxon>
        <taxon>Asteraceae</taxon>
        <taxon>Asteroideae</taxon>
        <taxon>Heliantheae alliance</taxon>
        <taxon>Heliantheae</taxon>
        <taxon>Helianthus</taxon>
    </lineage>
</organism>
<name>A0A251SIL0_HELAN</name>
<reference evidence="2" key="3">
    <citation type="submission" date="2020-06" db="EMBL/GenBank/DDBJ databases">
        <title>Helianthus annuus Genome sequencing and assembly Release 2.</title>
        <authorList>
            <person name="Gouzy J."/>
            <person name="Langlade N."/>
            <person name="Munos S."/>
        </authorList>
    </citation>
    <scope>NUCLEOTIDE SEQUENCE</scope>
    <source>
        <tissue evidence="2">Leaves</tissue>
    </source>
</reference>